<sequence length="153" mass="17999">MRTKGGYRGQIAPHIVGLSRTEDWDNLFALDTQLGVIYWLELPGRVRGHPTREPTMDDAYDLGPEDEREPAWTIRDFYEILKDQFRQLCAVLLSPFIVTDMDTVRMGLEEARPLAQAIYREYAGPNFQLYRKEECLRTVEALLRERWLRPLLR</sequence>
<keyword evidence="2" id="KW-1185">Reference proteome</keyword>
<comment type="caution">
    <text evidence="1">The sequence shown here is derived from an EMBL/GenBank/DDBJ whole genome shotgun (WGS) entry which is preliminary data.</text>
</comment>
<dbReference type="EMBL" id="MU860578">
    <property type="protein sequence ID" value="KAK4233355.1"/>
    <property type="molecule type" value="Genomic_DNA"/>
</dbReference>
<organism evidence="1 2">
    <name type="scientific">Achaetomium macrosporum</name>
    <dbReference type="NCBI Taxonomy" id="79813"/>
    <lineage>
        <taxon>Eukaryota</taxon>
        <taxon>Fungi</taxon>
        <taxon>Dikarya</taxon>
        <taxon>Ascomycota</taxon>
        <taxon>Pezizomycotina</taxon>
        <taxon>Sordariomycetes</taxon>
        <taxon>Sordariomycetidae</taxon>
        <taxon>Sordariales</taxon>
        <taxon>Chaetomiaceae</taxon>
        <taxon>Achaetomium</taxon>
    </lineage>
</organism>
<gene>
    <name evidence="1" type="ORF">C8A03DRAFT_19561</name>
</gene>
<dbReference type="AlphaFoldDB" id="A0AAN7C171"/>
<evidence type="ECO:0000313" key="1">
    <source>
        <dbReference type="EMBL" id="KAK4233355.1"/>
    </source>
</evidence>
<accession>A0AAN7C171</accession>
<proteinExistence type="predicted"/>
<evidence type="ECO:0000313" key="2">
    <source>
        <dbReference type="Proteomes" id="UP001303760"/>
    </source>
</evidence>
<protein>
    <submittedName>
        <fullName evidence="1">Uncharacterized protein</fullName>
    </submittedName>
</protein>
<name>A0AAN7C171_9PEZI</name>
<reference evidence="1" key="1">
    <citation type="journal article" date="2023" name="Mol. Phylogenet. Evol.">
        <title>Genome-scale phylogeny and comparative genomics of the fungal order Sordariales.</title>
        <authorList>
            <person name="Hensen N."/>
            <person name="Bonometti L."/>
            <person name="Westerberg I."/>
            <person name="Brannstrom I.O."/>
            <person name="Guillou S."/>
            <person name="Cros-Aarteil S."/>
            <person name="Calhoun S."/>
            <person name="Haridas S."/>
            <person name="Kuo A."/>
            <person name="Mondo S."/>
            <person name="Pangilinan J."/>
            <person name="Riley R."/>
            <person name="LaButti K."/>
            <person name="Andreopoulos B."/>
            <person name="Lipzen A."/>
            <person name="Chen C."/>
            <person name="Yan M."/>
            <person name="Daum C."/>
            <person name="Ng V."/>
            <person name="Clum A."/>
            <person name="Steindorff A."/>
            <person name="Ohm R.A."/>
            <person name="Martin F."/>
            <person name="Silar P."/>
            <person name="Natvig D.O."/>
            <person name="Lalanne C."/>
            <person name="Gautier V."/>
            <person name="Ament-Velasquez S.L."/>
            <person name="Kruys A."/>
            <person name="Hutchinson M.I."/>
            <person name="Powell A.J."/>
            <person name="Barry K."/>
            <person name="Miller A.N."/>
            <person name="Grigoriev I.V."/>
            <person name="Debuchy R."/>
            <person name="Gladieux P."/>
            <person name="Hiltunen Thoren M."/>
            <person name="Johannesson H."/>
        </authorList>
    </citation>
    <scope>NUCLEOTIDE SEQUENCE</scope>
    <source>
        <strain evidence="1">CBS 532.94</strain>
    </source>
</reference>
<dbReference type="Proteomes" id="UP001303760">
    <property type="component" value="Unassembled WGS sequence"/>
</dbReference>
<reference evidence="1" key="2">
    <citation type="submission" date="2023-05" db="EMBL/GenBank/DDBJ databases">
        <authorList>
            <consortium name="Lawrence Berkeley National Laboratory"/>
            <person name="Steindorff A."/>
            <person name="Hensen N."/>
            <person name="Bonometti L."/>
            <person name="Westerberg I."/>
            <person name="Brannstrom I.O."/>
            <person name="Guillou S."/>
            <person name="Cros-Aarteil S."/>
            <person name="Calhoun S."/>
            <person name="Haridas S."/>
            <person name="Kuo A."/>
            <person name="Mondo S."/>
            <person name="Pangilinan J."/>
            <person name="Riley R."/>
            <person name="Labutti K."/>
            <person name="Andreopoulos B."/>
            <person name="Lipzen A."/>
            <person name="Chen C."/>
            <person name="Yanf M."/>
            <person name="Daum C."/>
            <person name="Ng V."/>
            <person name="Clum A."/>
            <person name="Ohm R."/>
            <person name="Martin F."/>
            <person name="Silar P."/>
            <person name="Natvig D."/>
            <person name="Lalanne C."/>
            <person name="Gautier V."/>
            <person name="Ament-Velasquez S.L."/>
            <person name="Kruys A."/>
            <person name="Hutchinson M.I."/>
            <person name="Powell A.J."/>
            <person name="Barry K."/>
            <person name="Miller A.N."/>
            <person name="Grigoriev I.V."/>
            <person name="Debuchy R."/>
            <person name="Gladieux P."/>
            <person name="Thoren M.H."/>
            <person name="Johannesson H."/>
        </authorList>
    </citation>
    <scope>NUCLEOTIDE SEQUENCE</scope>
    <source>
        <strain evidence="1">CBS 532.94</strain>
    </source>
</reference>